<dbReference type="InterPro" id="IPR036041">
    <property type="entry name" value="Ribosome-inact_prot_sf"/>
</dbReference>
<reference evidence="2" key="3">
    <citation type="submission" date="2018-08" db="UniProtKB">
        <authorList>
            <consortium name="EnsemblPlants"/>
        </authorList>
    </citation>
    <scope>IDENTIFICATION</scope>
    <source>
        <strain evidence="2">cv. Bd21</strain>
    </source>
</reference>
<dbReference type="Gramene" id="PNT62229">
    <property type="protein sequence ID" value="PNT62229"/>
    <property type="gene ID" value="BRADI_5g27424v3"/>
</dbReference>
<evidence type="ECO:0000313" key="3">
    <source>
        <dbReference type="Proteomes" id="UP000008810"/>
    </source>
</evidence>
<organism evidence="1">
    <name type="scientific">Brachypodium distachyon</name>
    <name type="common">Purple false brome</name>
    <name type="synonym">Trachynia distachya</name>
    <dbReference type="NCBI Taxonomy" id="15368"/>
    <lineage>
        <taxon>Eukaryota</taxon>
        <taxon>Viridiplantae</taxon>
        <taxon>Streptophyta</taxon>
        <taxon>Embryophyta</taxon>
        <taxon>Tracheophyta</taxon>
        <taxon>Spermatophyta</taxon>
        <taxon>Magnoliopsida</taxon>
        <taxon>Liliopsida</taxon>
        <taxon>Poales</taxon>
        <taxon>Poaceae</taxon>
        <taxon>BOP clade</taxon>
        <taxon>Pooideae</taxon>
        <taxon>Stipodae</taxon>
        <taxon>Brachypodieae</taxon>
        <taxon>Brachypodium</taxon>
    </lineage>
</organism>
<name>A0A2K2CJM2_BRADI</name>
<gene>
    <name evidence="1" type="ORF">BRADI_5g27424v3</name>
</gene>
<evidence type="ECO:0000313" key="2">
    <source>
        <dbReference type="EnsemblPlants" id="PNT62229"/>
    </source>
</evidence>
<dbReference type="AlphaFoldDB" id="A0A2K2CJM2"/>
<dbReference type="Proteomes" id="UP000008810">
    <property type="component" value="Chromosome 5"/>
</dbReference>
<dbReference type="GO" id="GO:0030598">
    <property type="term" value="F:rRNA N-glycosylase activity"/>
    <property type="evidence" value="ECO:0007669"/>
    <property type="project" value="InterPro"/>
</dbReference>
<keyword evidence="3" id="KW-1185">Reference proteome</keyword>
<dbReference type="EMBL" id="CM000884">
    <property type="protein sequence ID" value="PNT62229.1"/>
    <property type="molecule type" value="Genomic_DNA"/>
</dbReference>
<proteinExistence type="predicted"/>
<accession>A0A2K2CJM2</accession>
<sequence length="136" mass="15445">MFGEGNRFPFAQKMVVNNIGKKQPVSPTGIMVAVIRAWSDISKGIMALYLAVLEIELGIGSSERDIEKFGFTMRQAEKVLKRYEDRYGEVIRFRDENGKFNLKILAGGQLCMLKHEQEVVKKILMRLGGYKGVFPE</sequence>
<dbReference type="EnsemblPlants" id="PNT62229">
    <property type="protein sequence ID" value="PNT62229"/>
    <property type="gene ID" value="BRADI_5g27424v3"/>
</dbReference>
<evidence type="ECO:0000313" key="1">
    <source>
        <dbReference type="EMBL" id="PNT62229.1"/>
    </source>
</evidence>
<dbReference type="GO" id="GO:0017148">
    <property type="term" value="P:negative regulation of translation"/>
    <property type="evidence" value="ECO:0007669"/>
    <property type="project" value="InterPro"/>
</dbReference>
<reference evidence="1 2" key="1">
    <citation type="journal article" date="2010" name="Nature">
        <title>Genome sequencing and analysis of the model grass Brachypodium distachyon.</title>
        <authorList>
            <consortium name="International Brachypodium Initiative"/>
        </authorList>
    </citation>
    <scope>NUCLEOTIDE SEQUENCE [LARGE SCALE GENOMIC DNA]</scope>
    <source>
        <strain evidence="1 2">Bd21</strain>
    </source>
</reference>
<dbReference type="InParanoid" id="A0A2K2CJM2"/>
<dbReference type="SUPFAM" id="SSF56371">
    <property type="entry name" value="Ribosome inactivating proteins (RIP)"/>
    <property type="match status" value="1"/>
</dbReference>
<reference evidence="1" key="2">
    <citation type="submission" date="2017-06" db="EMBL/GenBank/DDBJ databases">
        <title>WGS assembly of Brachypodium distachyon.</title>
        <authorList>
            <consortium name="The International Brachypodium Initiative"/>
            <person name="Lucas S."/>
            <person name="Harmon-Smith M."/>
            <person name="Lail K."/>
            <person name="Tice H."/>
            <person name="Grimwood J."/>
            <person name="Bruce D."/>
            <person name="Barry K."/>
            <person name="Shu S."/>
            <person name="Lindquist E."/>
            <person name="Wang M."/>
            <person name="Pitluck S."/>
            <person name="Vogel J.P."/>
            <person name="Garvin D.F."/>
            <person name="Mockler T.C."/>
            <person name="Schmutz J."/>
            <person name="Rokhsar D."/>
            <person name="Bevan M.W."/>
        </authorList>
    </citation>
    <scope>NUCLEOTIDE SEQUENCE</scope>
    <source>
        <strain evidence="1">Bd21</strain>
    </source>
</reference>
<protein>
    <submittedName>
        <fullName evidence="1 2">Uncharacterized protein</fullName>
    </submittedName>
</protein>